<evidence type="ECO:0000256" key="7">
    <source>
        <dbReference type="ARBA" id="ARBA00022737"/>
    </source>
</evidence>
<evidence type="ECO:0000256" key="11">
    <source>
        <dbReference type="ARBA" id="ARBA00023180"/>
    </source>
</evidence>
<feature type="domain" description="Leucine-rich repeat-containing N-terminal plant-type" evidence="15">
    <location>
        <begin position="31"/>
        <end position="71"/>
    </location>
</feature>
<evidence type="ECO:0000256" key="4">
    <source>
        <dbReference type="ARBA" id="ARBA00022614"/>
    </source>
</evidence>
<comment type="subcellular location">
    <subcellularLocation>
        <location evidence="1">Cell membrane</location>
        <topology evidence="1">Single-pass type I membrane protein</topology>
    </subcellularLocation>
</comment>
<evidence type="ECO:0000256" key="2">
    <source>
        <dbReference type="ARBA" id="ARBA00009592"/>
    </source>
</evidence>
<accession>A0AAN7F8U0</accession>
<evidence type="ECO:0000256" key="14">
    <source>
        <dbReference type="SAM" id="SignalP"/>
    </source>
</evidence>
<dbReference type="InterPro" id="IPR032675">
    <property type="entry name" value="LRR_dom_sf"/>
</dbReference>
<gene>
    <name evidence="17" type="ORF">RGQ29_018929</name>
</gene>
<dbReference type="InterPro" id="IPR003591">
    <property type="entry name" value="Leu-rich_rpt_typical-subtyp"/>
</dbReference>
<dbReference type="GO" id="GO:0005886">
    <property type="term" value="C:plasma membrane"/>
    <property type="evidence" value="ECO:0007669"/>
    <property type="project" value="UniProtKB-SubCell"/>
</dbReference>
<dbReference type="InterPro" id="IPR001611">
    <property type="entry name" value="Leu-rich_rpt"/>
</dbReference>
<reference evidence="17 18" key="1">
    <citation type="journal article" date="2023" name="G3 (Bethesda)">
        <title>A haplotype-resolved chromosome-scale genome for Quercus rubra L. provides insights into the genetics of adaptive traits for red oak species.</title>
        <authorList>
            <person name="Kapoor B."/>
            <person name="Jenkins J."/>
            <person name="Schmutz J."/>
            <person name="Zhebentyayeva T."/>
            <person name="Kuelheim C."/>
            <person name="Coggeshall M."/>
            <person name="Heim C."/>
            <person name="Lasky J.R."/>
            <person name="Leites L."/>
            <person name="Islam-Faridi N."/>
            <person name="Romero-Severson J."/>
            <person name="DeLeo V.L."/>
            <person name="Lucas S.M."/>
            <person name="Lazic D."/>
            <person name="Gailing O."/>
            <person name="Carlson J."/>
            <person name="Staton M."/>
        </authorList>
    </citation>
    <scope>NUCLEOTIDE SEQUENCE [LARGE SCALE GENOMIC DNA]</scope>
    <source>
        <strain evidence="17">Pseudo-F2</strain>
    </source>
</reference>
<dbReference type="PANTHER" id="PTHR48063">
    <property type="entry name" value="LRR RECEPTOR-LIKE KINASE"/>
    <property type="match status" value="1"/>
</dbReference>
<organism evidence="17 18">
    <name type="scientific">Quercus rubra</name>
    <name type="common">Northern red oak</name>
    <name type="synonym">Quercus borealis</name>
    <dbReference type="NCBI Taxonomy" id="3512"/>
    <lineage>
        <taxon>Eukaryota</taxon>
        <taxon>Viridiplantae</taxon>
        <taxon>Streptophyta</taxon>
        <taxon>Embryophyta</taxon>
        <taxon>Tracheophyta</taxon>
        <taxon>Spermatophyta</taxon>
        <taxon>Magnoliopsida</taxon>
        <taxon>eudicotyledons</taxon>
        <taxon>Gunneridae</taxon>
        <taxon>Pentapetalae</taxon>
        <taxon>rosids</taxon>
        <taxon>fabids</taxon>
        <taxon>Fagales</taxon>
        <taxon>Fagaceae</taxon>
        <taxon>Quercus</taxon>
    </lineage>
</organism>
<evidence type="ECO:0000256" key="10">
    <source>
        <dbReference type="ARBA" id="ARBA00023170"/>
    </source>
</evidence>
<dbReference type="FunFam" id="3.80.10.10:FF:000213">
    <property type="entry name" value="Tyrosine-sulfated glycopeptide receptor 1"/>
    <property type="match status" value="1"/>
</dbReference>
<evidence type="ECO:0000313" key="17">
    <source>
        <dbReference type="EMBL" id="KAK4587717.1"/>
    </source>
</evidence>
<keyword evidence="7" id="KW-0677">Repeat</keyword>
<dbReference type="Gene3D" id="3.80.10.10">
    <property type="entry name" value="Ribonuclease Inhibitor"/>
    <property type="match status" value="2"/>
</dbReference>
<evidence type="ECO:0000256" key="13">
    <source>
        <dbReference type="SAM" id="Phobius"/>
    </source>
</evidence>
<keyword evidence="9 13" id="KW-0472">Membrane</keyword>
<dbReference type="SMART" id="SM00369">
    <property type="entry name" value="LRR_TYP"/>
    <property type="match status" value="8"/>
</dbReference>
<sequence length="788" mass="87514">MGSFNLTVVFLLLIIKLSSCSDNHPSVKCIQTEREALLSFKEGNNITHEYDWRSHYWLGEDCCQWAGIECNNKSGHVTKLDVPGFQFNEQISSLDWLSGLSSLKYLDMGGVDLSGVGANWLHAVNRLPSLVELHLDHCKLQSLSTSLPFVNLTSLSVLDLTSLSVLDLSYNQFNSSIPQWLVNLTSLTKLDLSFNYFQDAIAFDFVNLRNLRDLYLSGNRYITGQLPSFSGNLCKLKTLDFSQNNFCGTIDGFLGNASACLNKSLESLDLSFNNLLGKIPDSLGRLGSLRYLNLAYNSFWGSIPASIASLSSLQNLDLSKNEMNGTIPESFGQLSKLVNLFLYGNFLEGVITEVQLMNLTRLENVILKANTNHSLVFNVTYDWVPPFRLKILELESCLCGPKFPVWLQVQSELTIVTLKNVGIIDTIPEEWFSMISSQIIHIDLSQNQIMGKLPHQLVLPNGEIPSSLQNCSLVSVDLSGNHLSGILPSWIGLEVKILRLRSNQFSGIIPRQWCNLPALHILDVAQNNLFGRIPNCLGNFTALIYGNGIIWPSFYVNYVEKAIIMTKGRELEYGSTLQFVTTIDLSWNNLIGGIPDEITSLTALDTLNLSGNHLTGNVPKNIGNMRFLETLDLSKNSLSGPIPESMSSLTSLVHLNLSFNILASRISSGNQLQTLNDASIYKGNPRLCGSPLPTKCSGDETSYGPTFSDGSGSAEDKRDGDDAERLWFIVSIGLGFVVGLWSVCGTLLVKKSWRYWYFSFCDDIKNRIALIIALKTVHLTRKFGMEKN</sequence>
<dbReference type="InterPro" id="IPR013210">
    <property type="entry name" value="LRR_N_plant-typ"/>
</dbReference>
<keyword evidence="6 14" id="KW-0732">Signal</keyword>
<keyword evidence="5 13" id="KW-0812">Transmembrane</keyword>
<feature type="region of interest" description="Disordered" evidence="12">
    <location>
        <begin position="698"/>
        <end position="718"/>
    </location>
</feature>
<comment type="caution">
    <text evidence="17">The sequence shown here is derived from an EMBL/GenBank/DDBJ whole genome shotgun (WGS) entry which is preliminary data.</text>
</comment>
<keyword evidence="18" id="KW-1185">Reference proteome</keyword>
<comment type="similarity">
    <text evidence="2">Belongs to the RLP family.</text>
</comment>
<feature type="signal peptide" evidence="14">
    <location>
        <begin position="1"/>
        <end position="20"/>
    </location>
</feature>
<dbReference type="SUPFAM" id="SSF52058">
    <property type="entry name" value="L domain-like"/>
    <property type="match status" value="1"/>
</dbReference>
<keyword evidence="4" id="KW-0433">Leucine-rich repeat</keyword>
<proteinExistence type="inferred from homology"/>
<evidence type="ECO:0000256" key="6">
    <source>
        <dbReference type="ARBA" id="ARBA00022729"/>
    </source>
</evidence>
<dbReference type="Proteomes" id="UP001324115">
    <property type="component" value="Unassembled WGS sequence"/>
</dbReference>
<feature type="domain" description="Disease resistance R13L4/SHOC-2-like LRR" evidence="16">
    <location>
        <begin position="281"/>
        <end position="366"/>
    </location>
</feature>
<dbReference type="PANTHER" id="PTHR48063:SF90">
    <property type="entry name" value="OS11G0565920 PROTEIN"/>
    <property type="match status" value="1"/>
</dbReference>
<dbReference type="InterPro" id="IPR055414">
    <property type="entry name" value="LRR_R13L4/SHOC2-like"/>
</dbReference>
<feature type="transmembrane region" description="Helical" evidence="13">
    <location>
        <begin position="726"/>
        <end position="749"/>
    </location>
</feature>
<evidence type="ECO:0000256" key="12">
    <source>
        <dbReference type="SAM" id="MobiDB-lite"/>
    </source>
</evidence>
<keyword evidence="8 13" id="KW-1133">Transmembrane helix</keyword>
<dbReference type="Pfam" id="PF00560">
    <property type="entry name" value="LRR_1"/>
    <property type="match status" value="6"/>
</dbReference>
<feature type="compositionally biased region" description="Polar residues" evidence="12">
    <location>
        <begin position="699"/>
        <end position="711"/>
    </location>
</feature>
<dbReference type="FunFam" id="3.80.10.10:FF:000383">
    <property type="entry name" value="Leucine-rich repeat receptor protein kinase EMS1"/>
    <property type="match status" value="1"/>
</dbReference>
<dbReference type="Pfam" id="PF23598">
    <property type="entry name" value="LRR_14"/>
    <property type="match status" value="1"/>
</dbReference>
<evidence type="ECO:0000313" key="18">
    <source>
        <dbReference type="Proteomes" id="UP001324115"/>
    </source>
</evidence>
<evidence type="ECO:0000256" key="1">
    <source>
        <dbReference type="ARBA" id="ARBA00004251"/>
    </source>
</evidence>
<evidence type="ECO:0000256" key="8">
    <source>
        <dbReference type="ARBA" id="ARBA00022989"/>
    </source>
</evidence>
<evidence type="ECO:0000256" key="9">
    <source>
        <dbReference type="ARBA" id="ARBA00023136"/>
    </source>
</evidence>
<keyword evidence="11" id="KW-0325">Glycoprotein</keyword>
<feature type="chain" id="PRO_5042866252" description="Leucine-rich repeat-containing N-terminal plant-type domain-containing protein" evidence="14">
    <location>
        <begin position="21"/>
        <end position="788"/>
    </location>
</feature>
<dbReference type="Pfam" id="PF13855">
    <property type="entry name" value="LRR_8"/>
    <property type="match status" value="1"/>
</dbReference>
<evidence type="ECO:0000259" key="15">
    <source>
        <dbReference type="Pfam" id="PF08263"/>
    </source>
</evidence>
<name>A0AAN7F8U0_QUERU</name>
<dbReference type="PRINTS" id="PR00019">
    <property type="entry name" value="LEURICHRPT"/>
</dbReference>
<keyword evidence="3" id="KW-1003">Cell membrane</keyword>
<evidence type="ECO:0000256" key="5">
    <source>
        <dbReference type="ARBA" id="ARBA00022692"/>
    </source>
</evidence>
<evidence type="ECO:0000259" key="16">
    <source>
        <dbReference type="Pfam" id="PF23598"/>
    </source>
</evidence>
<dbReference type="Pfam" id="PF13516">
    <property type="entry name" value="LRR_6"/>
    <property type="match status" value="1"/>
</dbReference>
<dbReference type="SUPFAM" id="SSF52047">
    <property type="entry name" value="RNI-like"/>
    <property type="match status" value="2"/>
</dbReference>
<dbReference type="FunFam" id="3.80.10.10:FF:000649">
    <property type="entry name" value="Leucine Rich Repeat family protein"/>
    <property type="match status" value="1"/>
</dbReference>
<keyword evidence="10" id="KW-0675">Receptor</keyword>
<dbReference type="AlphaFoldDB" id="A0AAN7F8U0"/>
<protein>
    <recommendedName>
        <fullName evidence="19">Leucine-rich repeat-containing N-terminal plant-type domain-containing protein</fullName>
    </recommendedName>
</protein>
<evidence type="ECO:0008006" key="19">
    <source>
        <dbReference type="Google" id="ProtNLM"/>
    </source>
</evidence>
<dbReference type="InterPro" id="IPR046956">
    <property type="entry name" value="RLP23-like"/>
</dbReference>
<evidence type="ECO:0000256" key="3">
    <source>
        <dbReference type="ARBA" id="ARBA00022475"/>
    </source>
</evidence>
<dbReference type="Pfam" id="PF08263">
    <property type="entry name" value="LRRNT_2"/>
    <property type="match status" value="1"/>
</dbReference>
<dbReference type="EMBL" id="JAXUIC010000005">
    <property type="protein sequence ID" value="KAK4587717.1"/>
    <property type="molecule type" value="Genomic_DNA"/>
</dbReference>